<evidence type="ECO:0000256" key="4">
    <source>
        <dbReference type="RuleBase" id="RU003704"/>
    </source>
</evidence>
<dbReference type="InterPro" id="IPR002173">
    <property type="entry name" value="Carboh/pur_kinase_PfkB_CS"/>
</dbReference>
<dbReference type="Proteomes" id="UP000659630">
    <property type="component" value="Unassembled WGS sequence"/>
</dbReference>
<evidence type="ECO:0000259" key="5">
    <source>
        <dbReference type="Pfam" id="PF00294"/>
    </source>
</evidence>
<dbReference type="InterPro" id="IPR002139">
    <property type="entry name" value="Ribo/fructo_kinase"/>
</dbReference>
<evidence type="ECO:0000256" key="3">
    <source>
        <dbReference type="ARBA" id="ARBA00022777"/>
    </source>
</evidence>
<dbReference type="Pfam" id="PF00294">
    <property type="entry name" value="PfkB"/>
    <property type="match status" value="1"/>
</dbReference>
<dbReference type="PANTHER" id="PTHR10584">
    <property type="entry name" value="SUGAR KINASE"/>
    <property type="match status" value="1"/>
</dbReference>
<accession>A0A923I4E8</accession>
<gene>
    <name evidence="6" type="ORF">H8S23_01100</name>
</gene>
<keyword evidence="7" id="KW-1185">Reference proteome</keyword>
<dbReference type="Gene3D" id="3.40.1190.20">
    <property type="match status" value="1"/>
</dbReference>
<keyword evidence="2 4" id="KW-0808">Transferase</keyword>
<dbReference type="GO" id="GO:0006796">
    <property type="term" value="P:phosphate-containing compound metabolic process"/>
    <property type="evidence" value="ECO:0007669"/>
    <property type="project" value="UniProtKB-ARBA"/>
</dbReference>
<evidence type="ECO:0000256" key="1">
    <source>
        <dbReference type="ARBA" id="ARBA00010688"/>
    </source>
</evidence>
<dbReference type="AlphaFoldDB" id="A0A923I4E8"/>
<dbReference type="InterPro" id="IPR029056">
    <property type="entry name" value="Ribokinase-like"/>
</dbReference>
<dbReference type="RefSeq" id="WP_186886471.1">
    <property type="nucleotide sequence ID" value="NZ_JACONZ010000001.1"/>
</dbReference>
<dbReference type="SUPFAM" id="SSF53613">
    <property type="entry name" value="Ribokinase-like"/>
    <property type="match status" value="1"/>
</dbReference>
<dbReference type="PANTHER" id="PTHR10584:SF166">
    <property type="entry name" value="RIBOKINASE"/>
    <property type="match status" value="1"/>
</dbReference>
<comment type="caution">
    <text evidence="6">The sequence shown here is derived from an EMBL/GenBank/DDBJ whole genome shotgun (WGS) entry which is preliminary data.</text>
</comment>
<evidence type="ECO:0000313" key="7">
    <source>
        <dbReference type="Proteomes" id="UP000659630"/>
    </source>
</evidence>
<dbReference type="GO" id="GO:0005829">
    <property type="term" value="C:cytosol"/>
    <property type="evidence" value="ECO:0007669"/>
    <property type="project" value="TreeGrafter"/>
</dbReference>
<name>A0A923I4E8_9FIRM</name>
<proteinExistence type="inferred from homology"/>
<dbReference type="InterPro" id="IPR011611">
    <property type="entry name" value="PfkB_dom"/>
</dbReference>
<feature type="domain" description="Carbohydrate kinase PfkB" evidence="5">
    <location>
        <begin position="1"/>
        <end position="289"/>
    </location>
</feature>
<sequence>MKKTLVIGSTVADVIVRVDHLPRTGEDLDIDAQSLSLGGCAYNVYHALELFGSPALLFSPVGTGIYGDFVFHSLAAADIRSAAPRVTEENGCCYCFVEPDGERTFVCRYGAEYLFRREWFDALPQQEIGGVYLCGLEVERSSGDLLIDYLEQHPEFDLYFAPGPRIGSIPAERLERLFRLRPLIHLNAGEALTVTGCSNLHRAVKSLCAATRGRVVVTLGARGVICAEGETITEVPGRPAKVQDTIGAGDSHIGAMIAGLARGLSFAQAASNANVFAAAVASNPGAILPREVFESLCFEF</sequence>
<keyword evidence="3 4" id="KW-0418">Kinase</keyword>
<protein>
    <submittedName>
        <fullName evidence="6">Carbohydrate kinase family protein</fullName>
    </submittedName>
</protein>
<dbReference type="GO" id="GO:0016301">
    <property type="term" value="F:kinase activity"/>
    <property type="evidence" value="ECO:0007669"/>
    <property type="project" value="UniProtKB-KW"/>
</dbReference>
<comment type="similarity">
    <text evidence="1 4">Belongs to the carbohydrate kinase PfkB family.</text>
</comment>
<dbReference type="PROSITE" id="PS00584">
    <property type="entry name" value="PFKB_KINASES_2"/>
    <property type="match status" value="1"/>
</dbReference>
<reference evidence="6" key="1">
    <citation type="submission" date="2020-08" db="EMBL/GenBank/DDBJ databases">
        <title>Genome public.</title>
        <authorList>
            <person name="Liu C."/>
            <person name="Sun Q."/>
        </authorList>
    </citation>
    <scope>NUCLEOTIDE SEQUENCE</scope>
    <source>
        <strain evidence="6">BX8</strain>
    </source>
</reference>
<evidence type="ECO:0000313" key="6">
    <source>
        <dbReference type="EMBL" id="MBC5580098.1"/>
    </source>
</evidence>
<evidence type="ECO:0000256" key="2">
    <source>
        <dbReference type="ARBA" id="ARBA00022679"/>
    </source>
</evidence>
<dbReference type="EMBL" id="JACONZ010000001">
    <property type="protein sequence ID" value="MBC5580098.1"/>
    <property type="molecule type" value="Genomic_DNA"/>
</dbReference>
<organism evidence="6 7">
    <name type="scientific">Anaerofilum hominis</name>
    <dbReference type="NCBI Taxonomy" id="2763016"/>
    <lineage>
        <taxon>Bacteria</taxon>
        <taxon>Bacillati</taxon>
        <taxon>Bacillota</taxon>
        <taxon>Clostridia</taxon>
        <taxon>Eubacteriales</taxon>
        <taxon>Oscillospiraceae</taxon>
        <taxon>Anaerofilum</taxon>
    </lineage>
</organism>
<dbReference type="PRINTS" id="PR00990">
    <property type="entry name" value="RIBOKINASE"/>
</dbReference>